<dbReference type="AlphaFoldDB" id="A0AAD8F887"/>
<dbReference type="EMBL" id="JASAOG010000079">
    <property type="protein sequence ID" value="KAK0054273.1"/>
    <property type="molecule type" value="Genomic_DNA"/>
</dbReference>
<keyword evidence="2" id="KW-1185">Reference proteome</keyword>
<protein>
    <submittedName>
        <fullName evidence="1">Uncharacterized protein</fullName>
    </submittedName>
</protein>
<comment type="caution">
    <text evidence="1">The sequence shown here is derived from an EMBL/GenBank/DDBJ whole genome shotgun (WGS) entry which is preliminary data.</text>
</comment>
<proteinExistence type="predicted"/>
<gene>
    <name evidence="1" type="ORF">Bpfe_016337</name>
</gene>
<evidence type="ECO:0000313" key="1">
    <source>
        <dbReference type="EMBL" id="KAK0054273.1"/>
    </source>
</evidence>
<reference evidence="1" key="1">
    <citation type="journal article" date="2023" name="PLoS Negl. Trop. Dis.">
        <title>A genome sequence for Biomphalaria pfeifferi, the major vector snail for the human-infecting parasite Schistosoma mansoni.</title>
        <authorList>
            <person name="Bu L."/>
            <person name="Lu L."/>
            <person name="Laidemitt M.R."/>
            <person name="Zhang S.M."/>
            <person name="Mutuku M."/>
            <person name="Mkoji G."/>
            <person name="Steinauer M."/>
            <person name="Loker E.S."/>
        </authorList>
    </citation>
    <scope>NUCLEOTIDE SEQUENCE</scope>
    <source>
        <strain evidence="1">KasaAsao</strain>
    </source>
</reference>
<accession>A0AAD8F887</accession>
<name>A0AAD8F887_BIOPF</name>
<dbReference type="Proteomes" id="UP001233172">
    <property type="component" value="Unassembled WGS sequence"/>
</dbReference>
<feature type="non-terminal residue" evidence="1">
    <location>
        <position position="1"/>
    </location>
</feature>
<reference evidence="1" key="2">
    <citation type="submission" date="2023-04" db="EMBL/GenBank/DDBJ databases">
        <authorList>
            <person name="Bu L."/>
            <person name="Lu L."/>
            <person name="Laidemitt M.R."/>
            <person name="Zhang S.M."/>
            <person name="Mutuku M."/>
            <person name="Mkoji G."/>
            <person name="Steinauer M."/>
            <person name="Loker E.S."/>
        </authorList>
    </citation>
    <scope>NUCLEOTIDE SEQUENCE</scope>
    <source>
        <strain evidence="1">KasaAsao</strain>
        <tissue evidence="1">Whole Snail</tissue>
    </source>
</reference>
<sequence length="61" mass="6543">INGSAPAPPPPHLNFSPHPPPLSHFQQLVSLCASILQGDTDAEMIDVTQMSMYLELTVSSN</sequence>
<organism evidence="1 2">
    <name type="scientific">Biomphalaria pfeifferi</name>
    <name type="common">Bloodfluke planorb</name>
    <name type="synonym">Freshwater snail</name>
    <dbReference type="NCBI Taxonomy" id="112525"/>
    <lineage>
        <taxon>Eukaryota</taxon>
        <taxon>Metazoa</taxon>
        <taxon>Spiralia</taxon>
        <taxon>Lophotrochozoa</taxon>
        <taxon>Mollusca</taxon>
        <taxon>Gastropoda</taxon>
        <taxon>Heterobranchia</taxon>
        <taxon>Euthyneura</taxon>
        <taxon>Panpulmonata</taxon>
        <taxon>Hygrophila</taxon>
        <taxon>Lymnaeoidea</taxon>
        <taxon>Planorbidae</taxon>
        <taxon>Biomphalaria</taxon>
    </lineage>
</organism>
<evidence type="ECO:0000313" key="2">
    <source>
        <dbReference type="Proteomes" id="UP001233172"/>
    </source>
</evidence>